<dbReference type="EMBL" id="JADEYS010000032">
    <property type="protein sequence ID" value="MBE9399662.1"/>
    <property type="molecule type" value="Genomic_DNA"/>
</dbReference>
<name>A0A8J7FEP3_9GAMM</name>
<dbReference type="Pfam" id="PF10670">
    <property type="entry name" value="DUF4198"/>
    <property type="match status" value="1"/>
</dbReference>
<reference evidence="2" key="1">
    <citation type="submission" date="2020-10" db="EMBL/GenBank/DDBJ databases">
        <title>Bacterium isolated from coastal waters sediment.</title>
        <authorList>
            <person name="Chen R.-J."/>
            <person name="Lu D.-C."/>
            <person name="Zhu K.-L."/>
            <person name="Du Z.-J."/>
        </authorList>
    </citation>
    <scope>NUCLEOTIDE SEQUENCE</scope>
    <source>
        <strain evidence="2">N1Y112</strain>
    </source>
</reference>
<organism evidence="2 3">
    <name type="scientific">Pontibacterium sinense</name>
    <dbReference type="NCBI Taxonomy" id="2781979"/>
    <lineage>
        <taxon>Bacteria</taxon>
        <taxon>Pseudomonadati</taxon>
        <taxon>Pseudomonadota</taxon>
        <taxon>Gammaproteobacteria</taxon>
        <taxon>Oceanospirillales</taxon>
        <taxon>Oceanospirillaceae</taxon>
        <taxon>Pontibacterium</taxon>
    </lineage>
</organism>
<protein>
    <submittedName>
        <fullName evidence="2">DUF4198 domain-containing protein</fullName>
    </submittedName>
</protein>
<comment type="caution">
    <text evidence="2">The sequence shown here is derived from an EMBL/GenBank/DDBJ whole genome shotgun (WGS) entry which is preliminary data.</text>
</comment>
<proteinExistence type="predicted"/>
<sequence>MYLCLSSPTPPVLWISDGAKLVFKKLSLSLVATSVLLSTSAQAHFQMVYTPDLLLDRGGEITLKTPFTHPAASGHVMSVEKPEQFFHVRKDKKTDLLPSLKPINWTSAENTGPAYEADVRLRGLGDNLFVYKTAPYMEEAEDIYIQQITKTIVNVGSLPTGWNDDLGLEAEIVPLTKPYAIYAGGSFTGVVKSEGQPVPFAEIEVEYVNYQPDMNANAFGQASSITPPADAFITMTMFADANGTFTFALPKAGQWGFCALGVGPKKEHNGKTLSQDAVIWVQAHPVK</sequence>
<feature type="chain" id="PRO_5035238520" evidence="1">
    <location>
        <begin position="44"/>
        <end position="287"/>
    </location>
</feature>
<evidence type="ECO:0000313" key="2">
    <source>
        <dbReference type="EMBL" id="MBE9399662.1"/>
    </source>
</evidence>
<keyword evidence="1" id="KW-0732">Signal</keyword>
<feature type="signal peptide" evidence="1">
    <location>
        <begin position="1"/>
        <end position="43"/>
    </location>
</feature>
<gene>
    <name evidence="2" type="ORF">IOQ59_20555</name>
</gene>
<evidence type="ECO:0000313" key="3">
    <source>
        <dbReference type="Proteomes" id="UP000640333"/>
    </source>
</evidence>
<dbReference type="InterPro" id="IPR019613">
    <property type="entry name" value="DUF4198"/>
</dbReference>
<dbReference type="Proteomes" id="UP000640333">
    <property type="component" value="Unassembled WGS sequence"/>
</dbReference>
<keyword evidence="3" id="KW-1185">Reference proteome</keyword>
<accession>A0A8J7FEP3</accession>
<evidence type="ECO:0000256" key="1">
    <source>
        <dbReference type="SAM" id="SignalP"/>
    </source>
</evidence>
<dbReference type="AlphaFoldDB" id="A0A8J7FEP3"/>